<evidence type="ECO:0000313" key="2">
    <source>
        <dbReference type="Proteomes" id="UP001228581"/>
    </source>
</evidence>
<accession>A0ABT7CP75</accession>
<proteinExistence type="predicted"/>
<sequence>MKHIKNILKFIFYMFLCLLIPVTCARFFGLDKIDHRETHNRETPVLAIIKDSARVVVISNRIAIKKFPHLTEDNIWIQPGETIEVQGYDPESKFYPILYRGQQRFIFYSMLQQAEAKALK</sequence>
<dbReference type="Proteomes" id="UP001228581">
    <property type="component" value="Unassembled WGS sequence"/>
</dbReference>
<organism evidence="1 2">
    <name type="scientific">Xanthocytophaga flava</name>
    <dbReference type="NCBI Taxonomy" id="3048013"/>
    <lineage>
        <taxon>Bacteria</taxon>
        <taxon>Pseudomonadati</taxon>
        <taxon>Bacteroidota</taxon>
        <taxon>Cytophagia</taxon>
        <taxon>Cytophagales</taxon>
        <taxon>Rhodocytophagaceae</taxon>
        <taxon>Xanthocytophaga</taxon>
    </lineage>
</organism>
<protein>
    <submittedName>
        <fullName evidence="1">Uncharacterized protein</fullName>
    </submittedName>
</protein>
<reference evidence="1 2" key="1">
    <citation type="submission" date="2023-05" db="EMBL/GenBank/DDBJ databases">
        <authorList>
            <person name="Zhang X."/>
        </authorList>
    </citation>
    <scope>NUCLEOTIDE SEQUENCE [LARGE SCALE GENOMIC DNA]</scope>
    <source>
        <strain evidence="1 2">DM2B3-1</strain>
    </source>
</reference>
<keyword evidence="2" id="KW-1185">Reference proteome</keyword>
<comment type="caution">
    <text evidence="1">The sequence shown here is derived from an EMBL/GenBank/DDBJ whole genome shotgun (WGS) entry which is preliminary data.</text>
</comment>
<dbReference type="RefSeq" id="WP_313999635.1">
    <property type="nucleotide sequence ID" value="NZ_JASJOT010000015.1"/>
</dbReference>
<evidence type="ECO:0000313" key="1">
    <source>
        <dbReference type="EMBL" id="MDJ1495533.1"/>
    </source>
</evidence>
<gene>
    <name evidence="1" type="ORF">QNI19_21520</name>
</gene>
<dbReference type="EMBL" id="JASJOT010000015">
    <property type="protein sequence ID" value="MDJ1495533.1"/>
    <property type="molecule type" value="Genomic_DNA"/>
</dbReference>
<name>A0ABT7CP75_9BACT</name>